<keyword evidence="8" id="KW-1185">Reference proteome</keyword>
<proteinExistence type="predicted"/>
<dbReference type="PROSITE" id="PS51292">
    <property type="entry name" value="ZF_RING_CH"/>
    <property type="match status" value="1"/>
</dbReference>
<evidence type="ECO:0000313" key="8">
    <source>
        <dbReference type="Proteomes" id="UP001358417"/>
    </source>
</evidence>
<reference evidence="7 8" key="1">
    <citation type="submission" date="2023-08" db="EMBL/GenBank/DDBJ databases">
        <title>Black Yeasts Isolated from many extreme environments.</title>
        <authorList>
            <person name="Coleine C."/>
            <person name="Stajich J.E."/>
            <person name="Selbmann L."/>
        </authorList>
    </citation>
    <scope>NUCLEOTIDE SEQUENCE [LARGE SCALE GENOMIC DNA]</scope>
    <source>
        <strain evidence="7 8">CCFEE 5792</strain>
    </source>
</reference>
<evidence type="ECO:0000313" key="7">
    <source>
        <dbReference type="EMBL" id="KAK5045625.1"/>
    </source>
</evidence>
<feature type="compositionally biased region" description="Polar residues" evidence="4">
    <location>
        <begin position="303"/>
        <end position="332"/>
    </location>
</feature>
<dbReference type="EMBL" id="JAVRRD010000035">
    <property type="protein sequence ID" value="KAK5045625.1"/>
    <property type="molecule type" value="Genomic_DNA"/>
</dbReference>
<dbReference type="RefSeq" id="XP_064701243.1">
    <property type="nucleotide sequence ID" value="XM_064852536.1"/>
</dbReference>
<evidence type="ECO:0000256" key="1">
    <source>
        <dbReference type="ARBA" id="ARBA00022723"/>
    </source>
</evidence>
<feature type="transmembrane region" description="Helical" evidence="5">
    <location>
        <begin position="118"/>
        <end position="138"/>
    </location>
</feature>
<dbReference type="GO" id="GO:0008270">
    <property type="term" value="F:zinc ion binding"/>
    <property type="evidence" value="ECO:0007669"/>
    <property type="project" value="UniProtKB-KW"/>
</dbReference>
<dbReference type="Gene3D" id="3.30.40.10">
    <property type="entry name" value="Zinc/RING finger domain, C3HC4 (zinc finger)"/>
    <property type="match status" value="1"/>
</dbReference>
<feature type="compositionally biased region" description="Polar residues" evidence="4">
    <location>
        <begin position="363"/>
        <end position="372"/>
    </location>
</feature>
<protein>
    <recommendedName>
        <fullName evidence="6">RING-CH-type domain-containing protein</fullName>
    </recommendedName>
</protein>
<keyword evidence="2" id="KW-0863">Zinc-finger</keyword>
<dbReference type="PANTHER" id="PTHR46347:SF1">
    <property type="entry name" value="RING_FYVE_PHD ZINC FINGER SUPERFAMILY PROTEIN"/>
    <property type="match status" value="1"/>
</dbReference>
<dbReference type="GeneID" id="89977155"/>
<dbReference type="SUPFAM" id="SSF57850">
    <property type="entry name" value="RING/U-box"/>
    <property type="match status" value="1"/>
</dbReference>
<gene>
    <name evidence="7" type="ORF">LTR84_008994</name>
</gene>
<dbReference type="InterPro" id="IPR011016">
    <property type="entry name" value="Znf_RING-CH"/>
</dbReference>
<dbReference type="CDD" id="cd16495">
    <property type="entry name" value="RING_CH-C4HC3_MARCH"/>
    <property type="match status" value="1"/>
</dbReference>
<evidence type="ECO:0000256" key="2">
    <source>
        <dbReference type="ARBA" id="ARBA00022771"/>
    </source>
</evidence>
<organism evidence="7 8">
    <name type="scientific">Exophiala bonariae</name>
    <dbReference type="NCBI Taxonomy" id="1690606"/>
    <lineage>
        <taxon>Eukaryota</taxon>
        <taxon>Fungi</taxon>
        <taxon>Dikarya</taxon>
        <taxon>Ascomycota</taxon>
        <taxon>Pezizomycotina</taxon>
        <taxon>Eurotiomycetes</taxon>
        <taxon>Chaetothyriomycetidae</taxon>
        <taxon>Chaetothyriales</taxon>
        <taxon>Herpotrichiellaceae</taxon>
        <taxon>Exophiala</taxon>
    </lineage>
</organism>
<keyword evidence="1" id="KW-0479">Metal-binding</keyword>
<comment type="caution">
    <text evidence="7">The sequence shown here is derived from an EMBL/GenBank/DDBJ whole genome shotgun (WGS) entry which is preliminary data.</text>
</comment>
<dbReference type="AlphaFoldDB" id="A0AAV9MVR5"/>
<keyword evidence="5" id="KW-0812">Transmembrane</keyword>
<feature type="region of interest" description="Disordered" evidence="4">
    <location>
        <begin position="268"/>
        <end position="372"/>
    </location>
</feature>
<dbReference type="Proteomes" id="UP001358417">
    <property type="component" value="Unassembled WGS sequence"/>
</dbReference>
<sequence length="392" mass="44022">MDSTTNNPTPTSSSSWTYPTRTCRYCLEDVPASVTLYPPGLPLSFQRPVVEYKNEDEYGRLIKPCLCKGGMRYVHELCLRRARTESQREGSLWKCHQCGYQFSFNRLTLQKYLGSKPVSGALTIIFMILVMFLLGFIADPILNLYTDPYDTIMRHEDLWERVQVKQVKAVNSGWGQHFIKGLVSMGVLSFARTMLLNPFHWVNLRNTGFFGGGRATGRSTTGRDRALNVSWVMIAFGVVTAFYLFYKWVQAIISRYLQHIGNNIVDTQLPGDDDDLKPPTNFKFEESYPDLVRPKPGGANDSGEGQESHTFPTTPDSDILGPQQTSTNSKSTPAEPEFREEVESQTPNLVSPKADTPQEIPEQRSTAGSWESTAYSSALGNAHAQGWSFRGL</sequence>
<dbReference type="SMART" id="SM00744">
    <property type="entry name" value="RINGv"/>
    <property type="match status" value="1"/>
</dbReference>
<feature type="transmembrane region" description="Helical" evidence="5">
    <location>
        <begin position="229"/>
        <end position="246"/>
    </location>
</feature>
<evidence type="ECO:0000256" key="3">
    <source>
        <dbReference type="ARBA" id="ARBA00022833"/>
    </source>
</evidence>
<keyword evidence="3" id="KW-0862">Zinc</keyword>
<accession>A0AAV9MVR5</accession>
<evidence type="ECO:0000256" key="4">
    <source>
        <dbReference type="SAM" id="MobiDB-lite"/>
    </source>
</evidence>
<keyword evidence="5" id="KW-1133">Transmembrane helix</keyword>
<evidence type="ECO:0000259" key="6">
    <source>
        <dbReference type="PROSITE" id="PS51292"/>
    </source>
</evidence>
<dbReference type="InterPro" id="IPR013083">
    <property type="entry name" value="Znf_RING/FYVE/PHD"/>
</dbReference>
<dbReference type="PANTHER" id="PTHR46347">
    <property type="entry name" value="RING/FYVE/PHD ZINC FINGER SUPERFAMILY PROTEIN"/>
    <property type="match status" value="1"/>
</dbReference>
<dbReference type="Pfam" id="PF12906">
    <property type="entry name" value="RINGv"/>
    <property type="match status" value="1"/>
</dbReference>
<name>A0AAV9MVR5_9EURO</name>
<keyword evidence="5" id="KW-0472">Membrane</keyword>
<feature type="domain" description="RING-CH-type" evidence="6">
    <location>
        <begin position="15"/>
        <end position="105"/>
    </location>
</feature>
<evidence type="ECO:0000256" key="5">
    <source>
        <dbReference type="SAM" id="Phobius"/>
    </source>
</evidence>